<proteinExistence type="inferred from homology"/>
<evidence type="ECO:0000313" key="5">
    <source>
        <dbReference type="Proteomes" id="UP001437256"/>
    </source>
</evidence>
<feature type="chain" id="PRO_5046027501" description="Glycoside hydrolase family 88 protein" evidence="3">
    <location>
        <begin position="26"/>
        <end position="415"/>
    </location>
</feature>
<feature type="signal peptide" evidence="3">
    <location>
        <begin position="1"/>
        <end position="25"/>
    </location>
</feature>
<dbReference type="SUPFAM" id="SSF48208">
    <property type="entry name" value="Six-hairpin glycosidases"/>
    <property type="match status" value="1"/>
</dbReference>
<dbReference type="InterPro" id="IPR012341">
    <property type="entry name" value="6hp_glycosidase-like_sf"/>
</dbReference>
<dbReference type="PANTHER" id="PTHR36845:SF1">
    <property type="entry name" value="HYDROLASE, PUTATIVE (AFU_ORTHOLOGUE AFUA_7G05090)-RELATED"/>
    <property type="match status" value="1"/>
</dbReference>
<evidence type="ECO:0000313" key="4">
    <source>
        <dbReference type="EMBL" id="KAL0070580.1"/>
    </source>
</evidence>
<organism evidence="4 5">
    <name type="scientific">Marasmius tenuissimus</name>
    <dbReference type="NCBI Taxonomy" id="585030"/>
    <lineage>
        <taxon>Eukaryota</taxon>
        <taxon>Fungi</taxon>
        <taxon>Dikarya</taxon>
        <taxon>Basidiomycota</taxon>
        <taxon>Agaricomycotina</taxon>
        <taxon>Agaricomycetes</taxon>
        <taxon>Agaricomycetidae</taxon>
        <taxon>Agaricales</taxon>
        <taxon>Marasmiineae</taxon>
        <taxon>Marasmiaceae</taxon>
        <taxon>Marasmius</taxon>
    </lineage>
</organism>
<evidence type="ECO:0000256" key="3">
    <source>
        <dbReference type="SAM" id="SignalP"/>
    </source>
</evidence>
<keyword evidence="5" id="KW-1185">Reference proteome</keyword>
<dbReference type="Gene3D" id="1.50.10.10">
    <property type="match status" value="1"/>
</dbReference>
<accession>A0ABR3AAM7</accession>
<sequence>MASTLFTNLQLLAHGSLVLFTSLYANTKHVPPQELYSPLIPQKVLRTYSSLPNPIEYPQWTDKAHLAKWDYFIPDTWTSGFFPATLYEMNTRQALCKENPDAAGLGRDWLGMGRKASDGLVNLPGHNTQGHDVGFLAFAFMEELKVNPQNETAKNTVNAFAKELAARYVPGARVTRSWDSDDPSRVRVIIDNMMNLEMLFVSAGLTGDNSLKEIAINHAKTTMQNHIRPDGSTWHVIEYSAETGEVLSKRTAQGYADDSVWSRGQGWAIYGFTQMYQWTGDLDFLHTARRLATYFLNNVPKDGVVPWDFKAPLQDPKAPGGVRPADSSAATVAATALLVLASSELDSWEAEKWTWGAIGILESISKLAWNPTWDSLLSNGTVNWPGDNYLTGVVYGDHYFIKAGNELVKMGLASC</sequence>
<reference evidence="4 5" key="1">
    <citation type="submission" date="2024-05" db="EMBL/GenBank/DDBJ databases">
        <title>A draft genome resource for the thread blight pathogen Marasmius tenuissimus strain MS-2.</title>
        <authorList>
            <person name="Yulfo-Soto G.E."/>
            <person name="Baruah I.K."/>
            <person name="Amoako-Attah I."/>
            <person name="Bukari Y."/>
            <person name="Meinhardt L.W."/>
            <person name="Bailey B.A."/>
            <person name="Cohen S.P."/>
        </authorList>
    </citation>
    <scope>NUCLEOTIDE SEQUENCE [LARGE SCALE GENOMIC DNA]</scope>
    <source>
        <strain evidence="4 5">MS-2</strain>
    </source>
</reference>
<evidence type="ECO:0000256" key="1">
    <source>
        <dbReference type="ARBA" id="ARBA00022801"/>
    </source>
</evidence>
<keyword evidence="3" id="KW-0732">Signal</keyword>
<dbReference type="PANTHER" id="PTHR36845">
    <property type="entry name" value="HYDROLASE, PUTATIVE (AFU_ORTHOLOGUE AFUA_7G05090)-RELATED"/>
    <property type="match status" value="1"/>
</dbReference>
<keyword evidence="1" id="KW-0378">Hydrolase</keyword>
<comment type="caution">
    <text evidence="4">The sequence shown here is derived from an EMBL/GenBank/DDBJ whole genome shotgun (WGS) entry which is preliminary data.</text>
</comment>
<comment type="similarity">
    <text evidence="2">Belongs to the glycosyl hydrolase 88 family.</text>
</comment>
<protein>
    <recommendedName>
        <fullName evidence="6">Glycoside hydrolase family 88 protein</fullName>
    </recommendedName>
</protein>
<gene>
    <name evidence="4" type="ORF">AAF712_002419</name>
</gene>
<dbReference type="Proteomes" id="UP001437256">
    <property type="component" value="Unassembled WGS sequence"/>
</dbReference>
<dbReference type="InterPro" id="IPR008928">
    <property type="entry name" value="6-hairpin_glycosidase_sf"/>
</dbReference>
<dbReference type="EMBL" id="JBBXMP010000006">
    <property type="protein sequence ID" value="KAL0070580.1"/>
    <property type="molecule type" value="Genomic_DNA"/>
</dbReference>
<evidence type="ECO:0008006" key="6">
    <source>
        <dbReference type="Google" id="ProtNLM"/>
    </source>
</evidence>
<evidence type="ECO:0000256" key="2">
    <source>
        <dbReference type="ARBA" id="ARBA00038358"/>
    </source>
</evidence>
<dbReference type="InterPro" id="IPR052369">
    <property type="entry name" value="UG_Glycosaminoglycan_Hydrolase"/>
</dbReference>
<name>A0ABR3AAM7_9AGAR</name>